<dbReference type="PaxDb" id="121845-A0A1S4EB59"/>
<evidence type="ECO:0000256" key="1">
    <source>
        <dbReference type="SAM" id="Coils"/>
    </source>
</evidence>
<feature type="compositionally biased region" description="Polar residues" evidence="2">
    <location>
        <begin position="85"/>
        <end position="100"/>
    </location>
</feature>
<feature type="region of interest" description="Disordered" evidence="2">
    <location>
        <begin position="223"/>
        <end position="299"/>
    </location>
</feature>
<feature type="compositionally biased region" description="Low complexity" evidence="2">
    <location>
        <begin position="278"/>
        <end position="294"/>
    </location>
</feature>
<dbReference type="KEGG" id="dci:103508705"/>
<feature type="coiled-coil region" evidence="1">
    <location>
        <begin position="470"/>
        <end position="507"/>
    </location>
</feature>
<feature type="compositionally biased region" description="Polar residues" evidence="2">
    <location>
        <begin position="246"/>
        <end position="261"/>
    </location>
</feature>
<organism evidence="3 4">
    <name type="scientific">Diaphorina citri</name>
    <name type="common">Asian citrus psyllid</name>
    <dbReference type="NCBI Taxonomy" id="121845"/>
    <lineage>
        <taxon>Eukaryota</taxon>
        <taxon>Metazoa</taxon>
        <taxon>Ecdysozoa</taxon>
        <taxon>Arthropoda</taxon>
        <taxon>Hexapoda</taxon>
        <taxon>Insecta</taxon>
        <taxon>Pterygota</taxon>
        <taxon>Neoptera</taxon>
        <taxon>Paraneoptera</taxon>
        <taxon>Hemiptera</taxon>
        <taxon>Sternorrhyncha</taxon>
        <taxon>Psylloidea</taxon>
        <taxon>Psyllidae</taxon>
        <taxon>Diaphorininae</taxon>
        <taxon>Diaphorina</taxon>
    </lineage>
</organism>
<dbReference type="GeneID" id="103508705"/>
<dbReference type="STRING" id="121845.A0A1S4EB59"/>
<accession>A0A1S4EB59</accession>
<keyword evidence="1" id="KW-0175">Coiled coil</keyword>
<evidence type="ECO:0000256" key="2">
    <source>
        <dbReference type="SAM" id="MobiDB-lite"/>
    </source>
</evidence>
<sequence>MPEIATETSPNEVRCDVTASTNDVRSVADVRITDVTKAVSALTTEVKTGDLDTSLSYDAPPFVPRSVITETKLLAAFKNQALSSSEFDSGCDTSAKPNSRSENEEIPFVKPDEDLTKRISGNPIPSDVRHFVNKHPEMNGNINALIEFVRTESAHNAINKNDWTEGLTVMELNAPASKVKRERPVKKLSMIRHHVFNDSTDYTSSCPSGSETETKFIQRRCSSPQMFPEGTGNHWVQRKWSRDSGSDSPGSTYSRSRSNSGVGYYIPPDRRVSVGWDSSSSEYSARSRSNSSVSNDMRRFSVSSRDSNAGECCCCSGHRALPSVDSHSPSSDPPRRYSFSKQFAPHASHHHAGQHSHSAGSHHAPGSGHHSAGSHDEFRRKDSTGSQDFFCMTRSRSNLSDQELETLAPSVRIKDVMQNLTAVVRSINVKGYKYKRTKRGLLHLVSLLNRFLNKSKHEELDKKRKIPPAIAHLNDELRNLSAHLRKSEVLDNRIKEMQKILKQKNEEYHDVKYYYYRKLLNLREVKMERFNWEMNLTNYLKETVRRQFLEMVYSPEIDFYLKDESSINMRENLIGDMIEHEKYYLRHLRYNRTTTMNYEWQEALAFDEDCKKYIHDNWWSFESLKHKYDKKKRKRRRRNVVKDVRR</sequence>
<gene>
    <name evidence="4" type="primary">LOC103508705</name>
</gene>
<proteinExistence type="predicted"/>
<feature type="compositionally biased region" description="Low complexity" evidence="2">
    <location>
        <begin position="323"/>
        <end position="346"/>
    </location>
</feature>
<feature type="compositionally biased region" description="Basic and acidic residues" evidence="2">
    <location>
        <begin position="373"/>
        <end position="383"/>
    </location>
</feature>
<name>A0A1S4EB59_DIACI</name>
<evidence type="ECO:0000313" key="4">
    <source>
        <dbReference type="RefSeq" id="XP_017299363.1"/>
    </source>
</evidence>
<feature type="compositionally biased region" description="Low complexity" evidence="2">
    <location>
        <begin position="355"/>
        <end position="371"/>
    </location>
</feature>
<evidence type="ECO:0000313" key="3">
    <source>
        <dbReference type="Proteomes" id="UP000079169"/>
    </source>
</evidence>
<dbReference type="AlphaFoldDB" id="A0A1S4EB59"/>
<dbReference type="Proteomes" id="UP000079169">
    <property type="component" value="Unplaced"/>
</dbReference>
<keyword evidence="3" id="KW-1185">Reference proteome</keyword>
<feature type="region of interest" description="Disordered" evidence="2">
    <location>
        <begin position="323"/>
        <end position="383"/>
    </location>
</feature>
<protein>
    <submittedName>
        <fullName evidence="4">Uncharacterized protein LOC103508705</fullName>
    </submittedName>
</protein>
<dbReference type="RefSeq" id="XP_017299363.1">
    <property type="nucleotide sequence ID" value="XM_017443874.2"/>
</dbReference>
<feature type="region of interest" description="Disordered" evidence="2">
    <location>
        <begin position="85"/>
        <end position="106"/>
    </location>
</feature>
<reference evidence="4" key="1">
    <citation type="submission" date="2025-08" db="UniProtKB">
        <authorList>
            <consortium name="RefSeq"/>
        </authorList>
    </citation>
    <scope>IDENTIFICATION</scope>
</reference>